<dbReference type="Proteomes" id="UP000281955">
    <property type="component" value="Unassembled WGS sequence"/>
</dbReference>
<evidence type="ECO:0000313" key="5">
    <source>
        <dbReference type="EMBL" id="RKS80589.1"/>
    </source>
</evidence>
<dbReference type="FunCoup" id="A0A420XVA5">
    <property type="interactions" value="1"/>
</dbReference>
<name>A0A420XVA5_9ACTN</name>
<reference evidence="5 6" key="1">
    <citation type="submission" date="2018-10" db="EMBL/GenBank/DDBJ databases">
        <title>Genomic Encyclopedia of Archaeal and Bacterial Type Strains, Phase II (KMG-II): from individual species to whole genera.</title>
        <authorList>
            <person name="Goeker M."/>
        </authorList>
    </citation>
    <scope>NUCLEOTIDE SEQUENCE [LARGE SCALE GENOMIC DNA]</scope>
    <source>
        <strain evidence="5 6">RP-AC37</strain>
    </source>
</reference>
<keyword evidence="6" id="KW-1185">Reference proteome</keyword>
<proteinExistence type="inferred from homology"/>
<keyword evidence="2" id="KW-0328">Glycosyltransferase</keyword>
<dbReference type="PANTHER" id="PTHR43685:SF5">
    <property type="entry name" value="GLYCOSYLTRANSFERASE EPSE-RELATED"/>
    <property type="match status" value="1"/>
</dbReference>
<dbReference type="InterPro" id="IPR029044">
    <property type="entry name" value="Nucleotide-diphossugar_trans"/>
</dbReference>
<protein>
    <submittedName>
        <fullName evidence="5">GT2 family glycosyltransferase</fullName>
    </submittedName>
</protein>
<evidence type="ECO:0000256" key="2">
    <source>
        <dbReference type="ARBA" id="ARBA00022676"/>
    </source>
</evidence>
<dbReference type="Gene3D" id="3.90.550.10">
    <property type="entry name" value="Spore Coat Polysaccharide Biosynthesis Protein SpsA, Chain A"/>
    <property type="match status" value="1"/>
</dbReference>
<dbReference type="InterPro" id="IPR001173">
    <property type="entry name" value="Glyco_trans_2-like"/>
</dbReference>
<accession>A0A420XVA5</accession>
<evidence type="ECO:0000256" key="3">
    <source>
        <dbReference type="ARBA" id="ARBA00022679"/>
    </source>
</evidence>
<organism evidence="5 6">
    <name type="scientific">Motilibacter peucedani</name>
    <dbReference type="NCBI Taxonomy" id="598650"/>
    <lineage>
        <taxon>Bacteria</taxon>
        <taxon>Bacillati</taxon>
        <taxon>Actinomycetota</taxon>
        <taxon>Actinomycetes</taxon>
        <taxon>Motilibacterales</taxon>
        <taxon>Motilibacteraceae</taxon>
        <taxon>Motilibacter</taxon>
    </lineage>
</organism>
<keyword evidence="3 5" id="KW-0808">Transferase</keyword>
<dbReference type="Pfam" id="PF00535">
    <property type="entry name" value="Glycos_transf_2"/>
    <property type="match status" value="1"/>
</dbReference>
<dbReference type="PANTHER" id="PTHR43685">
    <property type="entry name" value="GLYCOSYLTRANSFERASE"/>
    <property type="match status" value="1"/>
</dbReference>
<evidence type="ECO:0000259" key="4">
    <source>
        <dbReference type="Pfam" id="PF00535"/>
    </source>
</evidence>
<evidence type="ECO:0000313" key="6">
    <source>
        <dbReference type="Proteomes" id="UP000281955"/>
    </source>
</evidence>
<dbReference type="InterPro" id="IPR050834">
    <property type="entry name" value="Glycosyltransf_2"/>
</dbReference>
<comment type="caution">
    <text evidence="5">The sequence shown here is derived from an EMBL/GenBank/DDBJ whole genome shotgun (WGS) entry which is preliminary data.</text>
</comment>
<dbReference type="EMBL" id="RBWV01000004">
    <property type="protein sequence ID" value="RKS80589.1"/>
    <property type="molecule type" value="Genomic_DNA"/>
</dbReference>
<dbReference type="InParanoid" id="A0A420XVA5"/>
<evidence type="ECO:0000256" key="1">
    <source>
        <dbReference type="ARBA" id="ARBA00006739"/>
    </source>
</evidence>
<gene>
    <name evidence="5" type="ORF">CLV35_0260</name>
</gene>
<dbReference type="SUPFAM" id="SSF53448">
    <property type="entry name" value="Nucleotide-diphospho-sugar transferases"/>
    <property type="match status" value="1"/>
</dbReference>
<dbReference type="AlphaFoldDB" id="A0A420XVA5"/>
<dbReference type="GO" id="GO:0016757">
    <property type="term" value="F:glycosyltransferase activity"/>
    <property type="evidence" value="ECO:0007669"/>
    <property type="project" value="UniProtKB-KW"/>
</dbReference>
<sequence length="288" mass="30791">MGGVGVTVVMATRNRRERVLATLGHLAALPERPPVVLVDNGSDDGTAEAVAASHPEVRVLRPGRNLGATGRTLGVEAAQTPYVAFADDDSWWAPGALVRAQQHFDAHPRLGLLAARILVGPEERLDPVCAEMARAPLGTEPDLPGPSVLGFVACGAVVRRSAYLEVGGFSPVVFFLGEETVLAQDLAAAGWGLAHVDDVVCHHHPGSAGGRTDRTRLQTRNAVLSTWLRRPVGVCLLHIARLVRRGRDPQVRGALVDAVRRLPAVAADRRRLPRDVELQVRELERAGG</sequence>
<comment type="similarity">
    <text evidence="1">Belongs to the glycosyltransferase 2 family.</text>
</comment>
<feature type="domain" description="Glycosyltransferase 2-like" evidence="4">
    <location>
        <begin position="7"/>
        <end position="165"/>
    </location>
</feature>